<dbReference type="Gene3D" id="2.120.10.10">
    <property type="match status" value="1"/>
</dbReference>
<organism evidence="1">
    <name type="scientific">Desulfatirhabdium butyrativorans</name>
    <dbReference type="NCBI Taxonomy" id="340467"/>
    <lineage>
        <taxon>Bacteria</taxon>
        <taxon>Pseudomonadati</taxon>
        <taxon>Thermodesulfobacteriota</taxon>
        <taxon>Desulfobacteria</taxon>
        <taxon>Desulfobacterales</taxon>
        <taxon>Desulfatirhabdiaceae</taxon>
        <taxon>Desulfatirhabdium</taxon>
    </lineage>
</organism>
<proteinExistence type="predicted"/>
<dbReference type="AlphaFoldDB" id="A0A7C4RRC3"/>
<protein>
    <recommendedName>
        <fullName evidence="2">Exo-alpha-sialidase</fullName>
    </recommendedName>
</protein>
<dbReference type="EMBL" id="DSUH01000155">
    <property type="protein sequence ID" value="HGU32532.1"/>
    <property type="molecule type" value="Genomic_DNA"/>
</dbReference>
<name>A0A7C4RRC3_9BACT</name>
<accession>A0A7C4RRC3</accession>
<evidence type="ECO:0008006" key="2">
    <source>
        <dbReference type="Google" id="ProtNLM"/>
    </source>
</evidence>
<sequence length="269" mass="29633">MNRSVAVWWMAFLLGWGTETLLTRDIAAQASDIAVWSQNDGSIRRIVSSRKGADGNWESPVVLSRDDGQHVTPSIAKAADGKIWVIWTTLTSDGPRLTFARSEADGWSRQETLPTGMRSNTAPCIWADEEGLLWIVWAGNNGGNDDIFVMRGDGGTWSSAERIHSVNNVPDVLPAIEAGPNGMPQVKWSRFSNGSYRTFISIWQGSSWSTPVEAGLEALPVSSDRSIDLPQAVDDPNKAVVLEEGKAQGLSLRNRYFMFQKRLDGLNRK</sequence>
<comment type="caution">
    <text evidence="1">The sequence shown here is derived from an EMBL/GenBank/DDBJ whole genome shotgun (WGS) entry which is preliminary data.</text>
</comment>
<reference evidence="1" key="1">
    <citation type="journal article" date="2020" name="mSystems">
        <title>Genome- and Community-Level Interaction Insights into Carbon Utilization and Element Cycling Functions of Hydrothermarchaeota in Hydrothermal Sediment.</title>
        <authorList>
            <person name="Zhou Z."/>
            <person name="Liu Y."/>
            <person name="Xu W."/>
            <person name="Pan J."/>
            <person name="Luo Z.H."/>
            <person name="Li M."/>
        </authorList>
    </citation>
    <scope>NUCLEOTIDE SEQUENCE [LARGE SCALE GENOMIC DNA]</scope>
    <source>
        <strain evidence="1">SpSt-477</strain>
    </source>
</reference>
<dbReference type="SUPFAM" id="SSF75005">
    <property type="entry name" value="Arabinanase/levansucrase/invertase"/>
    <property type="match status" value="1"/>
</dbReference>
<dbReference type="InterPro" id="IPR023296">
    <property type="entry name" value="Glyco_hydro_beta-prop_sf"/>
</dbReference>
<evidence type="ECO:0000313" key="1">
    <source>
        <dbReference type="EMBL" id="HGU32532.1"/>
    </source>
</evidence>
<gene>
    <name evidence="1" type="ORF">ENS29_06725</name>
</gene>